<gene>
    <name evidence="9" type="ORF">C7B45_17625</name>
</gene>
<organism evidence="9 10">
    <name type="scientific">Sulfobacillus acidophilus</name>
    <dbReference type="NCBI Taxonomy" id="53633"/>
    <lineage>
        <taxon>Bacteria</taxon>
        <taxon>Bacillati</taxon>
        <taxon>Bacillota</taxon>
        <taxon>Clostridia</taxon>
        <taxon>Eubacteriales</taxon>
        <taxon>Clostridiales Family XVII. Incertae Sedis</taxon>
        <taxon>Sulfobacillus</taxon>
    </lineage>
</organism>
<comment type="similarity">
    <text evidence="7">Belongs to the binding-protein-dependent transport system permease family.</text>
</comment>
<evidence type="ECO:0000313" key="10">
    <source>
        <dbReference type="Proteomes" id="UP000241848"/>
    </source>
</evidence>
<dbReference type="GO" id="GO:0005886">
    <property type="term" value="C:plasma membrane"/>
    <property type="evidence" value="ECO:0007669"/>
    <property type="project" value="UniProtKB-SubCell"/>
</dbReference>
<evidence type="ECO:0000256" key="7">
    <source>
        <dbReference type="RuleBase" id="RU363032"/>
    </source>
</evidence>
<dbReference type="PANTHER" id="PTHR43744">
    <property type="entry name" value="ABC TRANSPORTER PERMEASE PROTEIN MG189-RELATED-RELATED"/>
    <property type="match status" value="1"/>
</dbReference>
<dbReference type="Proteomes" id="UP000241848">
    <property type="component" value="Unassembled WGS sequence"/>
</dbReference>
<feature type="transmembrane region" description="Helical" evidence="7">
    <location>
        <begin position="76"/>
        <end position="93"/>
    </location>
</feature>
<dbReference type="Pfam" id="PF00528">
    <property type="entry name" value="BPD_transp_1"/>
    <property type="match status" value="1"/>
</dbReference>
<keyword evidence="3" id="KW-1003">Cell membrane</keyword>
<protein>
    <recommendedName>
        <fullName evidence="8">ABC transmembrane type-1 domain-containing protein</fullName>
    </recommendedName>
</protein>
<evidence type="ECO:0000313" key="9">
    <source>
        <dbReference type="EMBL" id="PSR19903.1"/>
    </source>
</evidence>
<dbReference type="InterPro" id="IPR035906">
    <property type="entry name" value="MetI-like_sf"/>
</dbReference>
<dbReference type="CDD" id="cd06261">
    <property type="entry name" value="TM_PBP2"/>
    <property type="match status" value="1"/>
</dbReference>
<dbReference type="SUPFAM" id="SSF161098">
    <property type="entry name" value="MetI-like"/>
    <property type="match status" value="1"/>
</dbReference>
<evidence type="ECO:0000256" key="4">
    <source>
        <dbReference type="ARBA" id="ARBA00022692"/>
    </source>
</evidence>
<evidence type="ECO:0000259" key="8">
    <source>
        <dbReference type="PROSITE" id="PS50928"/>
    </source>
</evidence>
<dbReference type="GO" id="GO:0055085">
    <property type="term" value="P:transmembrane transport"/>
    <property type="evidence" value="ECO:0007669"/>
    <property type="project" value="InterPro"/>
</dbReference>
<keyword evidence="5 7" id="KW-1133">Transmembrane helix</keyword>
<keyword evidence="4 7" id="KW-0812">Transmembrane</keyword>
<dbReference type="InterPro" id="IPR000515">
    <property type="entry name" value="MetI-like"/>
</dbReference>
<proteinExistence type="inferred from homology"/>
<feature type="transmembrane region" description="Helical" evidence="7">
    <location>
        <begin position="113"/>
        <end position="130"/>
    </location>
</feature>
<dbReference type="AlphaFoldDB" id="A0A2T2WCE3"/>
<feature type="transmembrane region" description="Helical" evidence="7">
    <location>
        <begin position="213"/>
        <end position="231"/>
    </location>
</feature>
<comment type="caution">
    <text evidence="9">The sequence shown here is derived from an EMBL/GenBank/DDBJ whole genome shotgun (WGS) entry which is preliminary data.</text>
</comment>
<dbReference type="Gene3D" id="1.10.3720.10">
    <property type="entry name" value="MetI-like"/>
    <property type="match status" value="1"/>
</dbReference>
<dbReference type="PANTHER" id="PTHR43744:SF8">
    <property type="entry name" value="SN-GLYCEROL-3-PHOSPHATE TRANSPORT SYSTEM PERMEASE PROTEIN UGPE"/>
    <property type="match status" value="1"/>
</dbReference>
<sequence>MFATSLESPRRAFSFPGALWPNGTLHNYVTAWAAGPWLHYFANSAGIGLATTGLVLITSLLAAYALVFLPHRASGIIFGIILATMMVPFYSIIIPDYLIVKDLGWLNTYTAQVIPFAANGFAVFLLMQFMRGLPRELWDAARMDGIAPWGYLWRIVVPNIKPVLATVSIYVFLLSWNAFLWPLIVTSGPQVQPIQVGLANLLSTANGTDWTELSAAAAFTAIPVLILYAFAQRSIVESVSRTGIKG</sequence>
<evidence type="ECO:0000256" key="6">
    <source>
        <dbReference type="ARBA" id="ARBA00023136"/>
    </source>
</evidence>
<evidence type="ECO:0000256" key="5">
    <source>
        <dbReference type="ARBA" id="ARBA00022989"/>
    </source>
</evidence>
<dbReference type="EMBL" id="PXYV01000119">
    <property type="protein sequence ID" value="PSR19903.1"/>
    <property type="molecule type" value="Genomic_DNA"/>
</dbReference>
<name>A0A2T2WCE3_9FIRM</name>
<reference evidence="9 10" key="1">
    <citation type="journal article" date="2014" name="BMC Genomics">
        <title>Comparison of environmental and isolate Sulfobacillus genomes reveals diverse carbon, sulfur, nitrogen, and hydrogen metabolisms.</title>
        <authorList>
            <person name="Justice N.B."/>
            <person name="Norman A."/>
            <person name="Brown C.T."/>
            <person name="Singh A."/>
            <person name="Thomas B.C."/>
            <person name="Banfield J.F."/>
        </authorList>
    </citation>
    <scope>NUCLEOTIDE SEQUENCE [LARGE SCALE GENOMIC DNA]</scope>
    <source>
        <strain evidence="9">AMDSBA3</strain>
    </source>
</reference>
<comment type="subcellular location">
    <subcellularLocation>
        <location evidence="1 7">Cell membrane</location>
        <topology evidence="1 7">Multi-pass membrane protein</topology>
    </subcellularLocation>
</comment>
<keyword evidence="2 7" id="KW-0813">Transport</keyword>
<dbReference type="PROSITE" id="PS50928">
    <property type="entry name" value="ABC_TM1"/>
    <property type="match status" value="1"/>
</dbReference>
<evidence type="ECO:0000256" key="1">
    <source>
        <dbReference type="ARBA" id="ARBA00004651"/>
    </source>
</evidence>
<evidence type="ECO:0000256" key="3">
    <source>
        <dbReference type="ARBA" id="ARBA00022475"/>
    </source>
</evidence>
<accession>A0A2T2WCE3</accession>
<feature type="domain" description="ABC transmembrane type-1" evidence="8">
    <location>
        <begin position="41"/>
        <end position="231"/>
    </location>
</feature>
<evidence type="ECO:0000256" key="2">
    <source>
        <dbReference type="ARBA" id="ARBA00022448"/>
    </source>
</evidence>
<feature type="transmembrane region" description="Helical" evidence="7">
    <location>
        <begin position="45"/>
        <end position="69"/>
    </location>
</feature>
<keyword evidence="6 7" id="KW-0472">Membrane</keyword>